<evidence type="ECO:0000313" key="3">
    <source>
        <dbReference type="Proteomes" id="UP000433876"/>
    </source>
</evidence>
<evidence type="ECO:0000256" key="1">
    <source>
        <dbReference type="SAM" id="MobiDB-lite"/>
    </source>
</evidence>
<sequence length="291" mass="31240">MATYPRQIEWTHGVSRMSLEAANVGLNDASTNGKLHLLTSHWAIHILLFPSINKYLPRTHLRETEEEEEGGEGNGHPCDNDDDEGMLGGEGYLRQKKRKFEDKNNHYSNGNGNVNVNDETAAAPDHASAGDSSKDNCTWGISTPFYSGGGGSSDCRTNKLKRNNSNSAELMLQGVSSRSPTPFSQRSTPQNSSETSFGYGFGGHGGYFQSCEDCFVDGLRCGHLTTAATATIIMPDGRGGLIRNGGNGNGNGKDRAAHERHEWLVERMKESLAKIDCAAGGGSAVGSRKSA</sequence>
<comment type="caution">
    <text evidence="2">The sequence shown here is derived from an EMBL/GenBank/DDBJ whole genome shotgun (WGS) entry which is preliminary data.</text>
</comment>
<proteinExistence type="predicted"/>
<dbReference type="VEuPathDB" id="FungiDB:SMAC_05473"/>
<dbReference type="Proteomes" id="UP000433876">
    <property type="component" value="Unassembled WGS sequence"/>
</dbReference>
<dbReference type="EMBL" id="NMPR01000207">
    <property type="protein sequence ID" value="KAA8628099.1"/>
    <property type="molecule type" value="Genomic_DNA"/>
</dbReference>
<protein>
    <submittedName>
        <fullName evidence="2">Uncharacterized protein</fullName>
    </submittedName>
</protein>
<evidence type="ECO:0000313" key="2">
    <source>
        <dbReference type="EMBL" id="KAA8628099.1"/>
    </source>
</evidence>
<feature type="region of interest" description="Disordered" evidence="1">
    <location>
        <begin position="101"/>
        <end position="134"/>
    </location>
</feature>
<name>A0A8S8ZEK6_SORMA</name>
<reference evidence="2 3" key="1">
    <citation type="submission" date="2017-07" db="EMBL/GenBank/DDBJ databases">
        <title>Genome sequence of the Sordaria macrospora wild type strain R19027.</title>
        <authorList>
            <person name="Nowrousian M."/>
            <person name="Teichert I."/>
            <person name="Kueck U."/>
        </authorList>
    </citation>
    <scope>NUCLEOTIDE SEQUENCE [LARGE SCALE GENOMIC DNA]</scope>
    <source>
        <strain evidence="2 3">R19027</strain>
        <tissue evidence="2">Mycelium</tissue>
    </source>
</reference>
<accession>A0A8S8ZEK6</accession>
<organism evidence="2 3">
    <name type="scientific">Sordaria macrospora</name>
    <dbReference type="NCBI Taxonomy" id="5147"/>
    <lineage>
        <taxon>Eukaryota</taxon>
        <taxon>Fungi</taxon>
        <taxon>Dikarya</taxon>
        <taxon>Ascomycota</taxon>
        <taxon>Pezizomycotina</taxon>
        <taxon>Sordariomycetes</taxon>
        <taxon>Sordariomycetidae</taxon>
        <taxon>Sordariales</taxon>
        <taxon>Sordariaceae</taxon>
        <taxon>Sordaria</taxon>
    </lineage>
</organism>
<feature type="region of interest" description="Disordered" evidence="1">
    <location>
        <begin position="63"/>
        <end position="89"/>
    </location>
</feature>
<feature type="region of interest" description="Disordered" evidence="1">
    <location>
        <begin position="174"/>
        <end position="196"/>
    </location>
</feature>
<dbReference type="AlphaFoldDB" id="A0A8S8ZEK6"/>
<gene>
    <name evidence="2" type="ORF">SMACR_05473</name>
</gene>